<proteinExistence type="predicted"/>
<dbReference type="EMBL" id="SROY01000004">
    <property type="protein sequence ID" value="TLX21335.1"/>
    <property type="molecule type" value="Genomic_DNA"/>
</dbReference>
<evidence type="ECO:0008006" key="4">
    <source>
        <dbReference type="Google" id="ProtNLM"/>
    </source>
</evidence>
<dbReference type="STRING" id="1123377.GCA_000423885_00018"/>
<accession>A0A5R9PCY4</accession>
<evidence type="ECO:0000256" key="1">
    <source>
        <dbReference type="SAM" id="SignalP"/>
    </source>
</evidence>
<dbReference type="Proteomes" id="UP000308508">
    <property type="component" value="Unassembled WGS sequence"/>
</dbReference>
<reference evidence="2 3" key="1">
    <citation type="submission" date="2019-04" db="EMBL/GenBank/DDBJ databases">
        <authorList>
            <person name="Grouzdev D.S."/>
            <person name="Nazina T.N."/>
        </authorList>
    </citation>
    <scope>NUCLEOTIDE SEQUENCE [LARGE SCALE GENOMIC DNA]</scope>
    <source>
        <strain evidence="2 3">SHC 3-19</strain>
    </source>
</reference>
<protein>
    <recommendedName>
        <fullName evidence="4">DUF2884 family protein</fullName>
    </recommendedName>
</protein>
<comment type="caution">
    <text evidence="2">The sequence shown here is derived from an EMBL/GenBank/DDBJ whole genome shotgun (WGS) entry which is preliminary data.</text>
</comment>
<feature type="chain" id="PRO_5024354673" description="DUF2884 family protein" evidence="1">
    <location>
        <begin position="33"/>
        <end position="232"/>
    </location>
</feature>
<dbReference type="AlphaFoldDB" id="A0A5R9PCY4"/>
<keyword evidence="1" id="KW-0732">Signal</keyword>
<feature type="signal peptide" evidence="1">
    <location>
        <begin position="1"/>
        <end position="32"/>
    </location>
</feature>
<evidence type="ECO:0000313" key="2">
    <source>
        <dbReference type="EMBL" id="TLX21335.1"/>
    </source>
</evidence>
<organism evidence="2 3">
    <name type="scientific">Thermomonas fusca</name>
    <dbReference type="NCBI Taxonomy" id="215690"/>
    <lineage>
        <taxon>Bacteria</taxon>
        <taxon>Pseudomonadati</taxon>
        <taxon>Pseudomonadota</taxon>
        <taxon>Gammaproteobacteria</taxon>
        <taxon>Lysobacterales</taxon>
        <taxon>Lysobacteraceae</taxon>
        <taxon>Thermomonas</taxon>
    </lineage>
</organism>
<sequence>MTRIAARDKTMQTKRFLPIAALTLLLPLAAQAQPPRPADTGISAEIRRELGDARKEVRAELAKAKLELDTGDLQLQDNLQFGKQSEAKRRDAKQVAAAITPQGDLLIDGKPQRIDAAQRRQLLAYRGLVVEISKAGIDIGQKSADAALDAVSGSWVSLMFGAMTGSLERRVERTVREQVEPGVRGICRMLPRVMDSQQRLAASLPQFRPYANLERDDVEDCENSVRREFASL</sequence>
<evidence type="ECO:0000313" key="3">
    <source>
        <dbReference type="Proteomes" id="UP000308508"/>
    </source>
</evidence>
<gene>
    <name evidence="2" type="ORF">E5S66_10370</name>
</gene>
<name>A0A5R9PCY4_9GAMM</name>
<keyword evidence="3" id="KW-1185">Reference proteome</keyword>
<dbReference type="RefSeq" id="WP_138349136.1">
    <property type="nucleotide sequence ID" value="NZ_SROY01000004.1"/>
</dbReference>